<accession>A0ABW3TEQ6</accession>
<dbReference type="Proteomes" id="UP001597151">
    <property type="component" value="Unassembled WGS sequence"/>
</dbReference>
<keyword evidence="1" id="KW-0812">Transmembrane</keyword>
<sequence>MSFLRPEATALLRRWRGVLGGGAVAAIGLWWIFTSYGVLGWIGWVVLAAGGALAFTGLQRIRFATGQDGPGVVSITEGQVAYFGPLTGGVVALSELARLEIDHGAKPAHWRLHQPGQPLLEIPLTAQNAGALFDVFAALPGLNTERLLTQMHPHGAHIVVIWQRDAPLARLTPPR</sequence>
<protein>
    <submittedName>
        <fullName evidence="2">Uncharacterized protein</fullName>
    </submittedName>
</protein>
<organism evidence="2 3">
    <name type="scientific">Seohaeicola saemankumensis</name>
    <dbReference type="NCBI Taxonomy" id="481181"/>
    <lineage>
        <taxon>Bacteria</taxon>
        <taxon>Pseudomonadati</taxon>
        <taxon>Pseudomonadota</taxon>
        <taxon>Alphaproteobacteria</taxon>
        <taxon>Rhodobacterales</taxon>
        <taxon>Roseobacteraceae</taxon>
        <taxon>Seohaeicola</taxon>
    </lineage>
</organism>
<gene>
    <name evidence="2" type="ORF">ACFQ3C_13470</name>
</gene>
<dbReference type="EMBL" id="JBHTKR010000005">
    <property type="protein sequence ID" value="MFD1195678.1"/>
    <property type="molecule type" value="Genomic_DNA"/>
</dbReference>
<evidence type="ECO:0000313" key="3">
    <source>
        <dbReference type="Proteomes" id="UP001597151"/>
    </source>
</evidence>
<feature type="transmembrane region" description="Helical" evidence="1">
    <location>
        <begin position="39"/>
        <end position="58"/>
    </location>
</feature>
<keyword evidence="1" id="KW-1133">Transmembrane helix</keyword>
<keyword evidence="1" id="KW-0472">Membrane</keyword>
<name>A0ABW3TEQ6_9RHOB</name>
<feature type="transmembrane region" description="Helical" evidence="1">
    <location>
        <begin position="15"/>
        <end position="33"/>
    </location>
</feature>
<proteinExistence type="predicted"/>
<dbReference type="RefSeq" id="WP_380792780.1">
    <property type="nucleotide sequence ID" value="NZ_JBHTKR010000005.1"/>
</dbReference>
<comment type="caution">
    <text evidence="2">The sequence shown here is derived from an EMBL/GenBank/DDBJ whole genome shotgun (WGS) entry which is preliminary data.</text>
</comment>
<reference evidence="3" key="1">
    <citation type="journal article" date="2019" name="Int. J. Syst. Evol. Microbiol.">
        <title>The Global Catalogue of Microorganisms (GCM) 10K type strain sequencing project: providing services to taxonomists for standard genome sequencing and annotation.</title>
        <authorList>
            <consortium name="The Broad Institute Genomics Platform"/>
            <consortium name="The Broad Institute Genome Sequencing Center for Infectious Disease"/>
            <person name="Wu L."/>
            <person name="Ma J."/>
        </authorList>
    </citation>
    <scope>NUCLEOTIDE SEQUENCE [LARGE SCALE GENOMIC DNA]</scope>
    <source>
        <strain evidence="3">CCUG 55328</strain>
    </source>
</reference>
<evidence type="ECO:0000256" key="1">
    <source>
        <dbReference type="SAM" id="Phobius"/>
    </source>
</evidence>
<keyword evidence="3" id="KW-1185">Reference proteome</keyword>
<evidence type="ECO:0000313" key="2">
    <source>
        <dbReference type="EMBL" id="MFD1195678.1"/>
    </source>
</evidence>